<dbReference type="Pfam" id="PF07714">
    <property type="entry name" value="PK_Tyr_Ser-Thr"/>
    <property type="match status" value="1"/>
</dbReference>
<sequence length="112" mass="12464">MPPEYIEGATMATLMGDVYSFGILMLEVAAGRRPNWPVRMEDGSETSLIEWTNKMVAQDKVMEMVDANISREGLKEEEVAKVIWIATMSTATSPRLRPKMKEVVELLAGISS</sequence>
<organism evidence="2 3">
    <name type="scientific">Escallonia herrerae</name>
    <dbReference type="NCBI Taxonomy" id="1293975"/>
    <lineage>
        <taxon>Eukaryota</taxon>
        <taxon>Viridiplantae</taxon>
        <taxon>Streptophyta</taxon>
        <taxon>Embryophyta</taxon>
        <taxon>Tracheophyta</taxon>
        <taxon>Spermatophyta</taxon>
        <taxon>Magnoliopsida</taxon>
        <taxon>eudicotyledons</taxon>
        <taxon>Gunneridae</taxon>
        <taxon>Pentapetalae</taxon>
        <taxon>asterids</taxon>
        <taxon>campanulids</taxon>
        <taxon>Escalloniales</taxon>
        <taxon>Escalloniaceae</taxon>
        <taxon>Escallonia</taxon>
    </lineage>
</organism>
<dbReference type="InterPro" id="IPR011009">
    <property type="entry name" value="Kinase-like_dom_sf"/>
</dbReference>
<proteinExistence type="predicted"/>
<dbReference type="Proteomes" id="UP001188597">
    <property type="component" value="Unassembled WGS sequence"/>
</dbReference>
<dbReference type="PANTHER" id="PTHR48055:SF40">
    <property type="entry name" value="LEUCINE-RICH REPEAT RECEPTOR PROTEIN KINASE EMS1"/>
    <property type="match status" value="1"/>
</dbReference>
<accession>A0AA88VLZ2</accession>
<keyword evidence="3" id="KW-1185">Reference proteome</keyword>
<dbReference type="AlphaFoldDB" id="A0AA88VLZ2"/>
<dbReference type="PANTHER" id="PTHR48055">
    <property type="entry name" value="LEUCINE-RICH REPEAT RECEPTOR PROTEIN KINASE EMS1"/>
    <property type="match status" value="1"/>
</dbReference>
<protein>
    <recommendedName>
        <fullName evidence="1">Serine-threonine/tyrosine-protein kinase catalytic domain-containing protein</fullName>
    </recommendedName>
</protein>
<dbReference type="GO" id="GO:0004672">
    <property type="term" value="F:protein kinase activity"/>
    <property type="evidence" value="ECO:0007669"/>
    <property type="project" value="InterPro"/>
</dbReference>
<evidence type="ECO:0000313" key="3">
    <source>
        <dbReference type="Proteomes" id="UP001188597"/>
    </source>
</evidence>
<dbReference type="Gene3D" id="1.10.510.10">
    <property type="entry name" value="Transferase(Phosphotransferase) domain 1"/>
    <property type="match status" value="1"/>
</dbReference>
<dbReference type="GO" id="GO:0016020">
    <property type="term" value="C:membrane"/>
    <property type="evidence" value="ECO:0007669"/>
    <property type="project" value="TreeGrafter"/>
</dbReference>
<comment type="caution">
    <text evidence="2">The sequence shown here is derived from an EMBL/GenBank/DDBJ whole genome shotgun (WGS) entry which is preliminary data.</text>
</comment>
<dbReference type="SUPFAM" id="SSF56112">
    <property type="entry name" value="Protein kinase-like (PK-like)"/>
    <property type="match status" value="1"/>
</dbReference>
<reference evidence="2" key="1">
    <citation type="submission" date="2022-12" db="EMBL/GenBank/DDBJ databases">
        <title>Draft genome assemblies for two species of Escallonia (Escalloniales).</title>
        <authorList>
            <person name="Chanderbali A."/>
            <person name="Dervinis C."/>
            <person name="Anghel I."/>
            <person name="Soltis D."/>
            <person name="Soltis P."/>
            <person name="Zapata F."/>
        </authorList>
    </citation>
    <scope>NUCLEOTIDE SEQUENCE</scope>
    <source>
        <strain evidence="2">UCBG64.0493</strain>
        <tissue evidence="2">Leaf</tissue>
    </source>
</reference>
<name>A0AA88VLZ2_9ASTE</name>
<evidence type="ECO:0000313" key="2">
    <source>
        <dbReference type="EMBL" id="KAK3009799.1"/>
    </source>
</evidence>
<evidence type="ECO:0000259" key="1">
    <source>
        <dbReference type="Pfam" id="PF07714"/>
    </source>
</evidence>
<dbReference type="InterPro" id="IPR051564">
    <property type="entry name" value="LRR_receptor-like_kinase"/>
</dbReference>
<feature type="domain" description="Serine-threonine/tyrosine-protein kinase catalytic" evidence="1">
    <location>
        <begin position="1"/>
        <end position="107"/>
    </location>
</feature>
<gene>
    <name evidence="2" type="ORF">RJ639_015162</name>
</gene>
<dbReference type="InterPro" id="IPR001245">
    <property type="entry name" value="Ser-Thr/Tyr_kinase_cat_dom"/>
</dbReference>
<dbReference type="EMBL" id="JAVXUP010001609">
    <property type="protein sequence ID" value="KAK3009799.1"/>
    <property type="molecule type" value="Genomic_DNA"/>
</dbReference>